<dbReference type="GO" id="GO:0016020">
    <property type="term" value="C:membrane"/>
    <property type="evidence" value="ECO:0007669"/>
    <property type="project" value="UniProtKB-SubCell"/>
</dbReference>
<comment type="similarity">
    <text evidence="2">Belongs to the major facilitator superfamily. Proton-dependent oligopeptide transporter (POT/PTR) (TC 2.A.17) family.</text>
</comment>
<keyword evidence="8" id="KW-1185">Reference proteome</keyword>
<dbReference type="InterPro" id="IPR036259">
    <property type="entry name" value="MFS_trans_sf"/>
</dbReference>
<feature type="region of interest" description="Disordered" evidence="6">
    <location>
        <begin position="1"/>
        <end position="24"/>
    </location>
</feature>
<dbReference type="SUPFAM" id="SSF103473">
    <property type="entry name" value="MFS general substrate transporter"/>
    <property type="match status" value="1"/>
</dbReference>
<evidence type="ECO:0000256" key="3">
    <source>
        <dbReference type="ARBA" id="ARBA00022692"/>
    </source>
</evidence>
<keyword evidence="5 7" id="KW-0472">Membrane</keyword>
<accession>A0AB40BMQ5</accession>
<sequence length="295" mass="32741">MASKEQDDQSQSDVAHDHESQTTPKQGGWITFPFIIGNVFGMSLIFSGTMGNFIVYLIKHYNFKSIDAAQLFNIINGSSSFSPLLGAIISDSFFGCLPVITFSTVASLFSMILLTLTAGIKAFRPTNSHTAASSGQLALLYTALALLVVGTGGSRFNTMTMGADQLSNVDDQNIFFNWYFIVFYMAGVIGNTVITYIEDSISWELGYGICSAVNALVVLFMLLGVKYYRRPGMKENPFTAIVRVIVAGIRKRKLTLPAETETVTYYHRPSEKADQPPSQTFRRDYCYLGFFLKYH</sequence>
<dbReference type="RefSeq" id="XP_039128571.1">
    <property type="nucleotide sequence ID" value="XM_039272637.1"/>
</dbReference>
<organism evidence="8 9">
    <name type="scientific">Dioscorea cayennensis subsp. rotundata</name>
    <name type="common">White Guinea yam</name>
    <name type="synonym">Dioscorea rotundata</name>
    <dbReference type="NCBI Taxonomy" id="55577"/>
    <lineage>
        <taxon>Eukaryota</taxon>
        <taxon>Viridiplantae</taxon>
        <taxon>Streptophyta</taxon>
        <taxon>Embryophyta</taxon>
        <taxon>Tracheophyta</taxon>
        <taxon>Spermatophyta</taxon>
        <taxon>Magnoliopsida</taxon>
        <taxon>Liliopsida</taxon>
        <taxon>Dioscoreales</taxon>
        <taxon>Dioscoreaceae</taxon>
        <taxon>Dioscorea</taxon>
    </lineage>
</organism>
<dbReference type="InterPro" id="IPR000109">
    <property type="entry name" value="POT_fam"/>
</dbReference>
<feature type="transmembrane region" description="Helical" evidence="7">
    <location>
        <begin position="176"/>
        <end position="197"/>
    </location>
</feature>
<reference evidence="9" key="1">
    <citation type="submission" date="2025-08" db="UniProtKB">
        <authorList>
            <consortium name="RefSeq"/>
        </authorList>
    </citation>
    <scope>IDENTIFICATION</scope>
</reference>
<evidence type="ECO:0000256" key="2">
    <source>
        <dbReference type="ARBA" id="ARBA00005982"/>
    </source>
</evidence>
<dbReference type="GeneID" id="120264794"/>
<feature type="transmembrane region" description="Helical" evidence="7">
    <location>
        <begin position="93"/>
        <end position="118"/>
    </location>
</feature>
<evidence type="ECO:0000256" key="7">
    <source>
        <dbReference type="SAM" id="Phobius"/>
    </source>
</evidence>
<evidence type="ECO:0000313" key="9">
    <source>
        <dbReference type="RefSeq" id="XP_039128571.1"/>
    </source>
</evidence>
<dbReference type="AlphaFoldDB" id="A0AB40BMQ5"/>
<gene>
    <name evidence="9" type="primary">LOC120264794</name>
</gene>
<keyword evidence="4 7" id="KW-1133">Transmembrane helix</keyword>
<feature type="transmembrane region" description="Helical" evidence="7">
    <location>
        <begin position="138"/>
        <end position="156"/>
    </location>
</feature>
<dbReference type="Gene3D" id="1.20.1250.20">
    <property type="entry name" value="MFS general substrate transporter like domains"/>
    <property type="match status" value="1"/>
</dbReference>
<dbReference type="PANTHER" id="PTHR11654">
    <property type="entry name" value="OLIGOPEPTIDE TRANSPORTER-RELATED"/>
    <property type="match status" value="1"/>
</dbReference>
<evidence type="ECO:0000256" key="5">
    <source>
        <dbReference type="ARBA" id="ARBA00023136"/>
    </source>
</evidence>
<protein>
    <submittedName>
        <fullName evidence="9">Protein NRT1/ PTR FAMILY 2.3-like</fullName>
    </submittedName>
</protein>
<evidence type="ECO:0000256" key="4">
    <source>
        <dbReference type="ARBA" id="ARBA00022989"/>
    </source>
</evidence>
<dbReference type="Pfam" id="PF00854">
    <property type="entry name" value="PTR2"/>
    <property type="match status" value="1"/>
</dbReference>
<evidence type="ECO:0000313" key="8">
    <source>
        <dbReference type="Proteomes" id="UP001515500"/>
    </source>
</evidence>
<feature type="transmembrane region" description="Helical" evidence="7">
    <location>
        <begin position="34"/>
        <end position="58"/>
    </location>
</feature>
<dbReference type="Proteomes" id="UP001515500">
    <property type="component" value="Chromosome 7"/>
</dbReference>
<feature type="transmembrane region" description="Helical" evidence="7">
    <location>
        <begin position="203"/>
        <end position="225"/>
    </location>
</feature>
<dbReference type="GO" id="GO:0022857">
    <property type="term" value="F:transmembrane transporter activity"/>
    <property type="evidence" value="ECO:0007669"/>
    <property type="project" value="InterPro"/>
</dbReference>
<evidence type="ECO:0000256" key="6">
    <source>
        <dbReference type="SAM" id="MobiDB-lite"/>
    </source>
</evidence>
<keyword evidence="3 7" id="KW-0812">Transmembrane</keyword>
<name>A0AB40BMQ5_DIOCR</name>
<comment type="subcellular location">
    <subcellularLocation>
        <location evidence="1">Membrane</location>
        <topology evidence="1">Multi-pass membrane protein</topology>
    </subcellularLocation>
</comment>
<evidence type="ECO:0000256" key="1">
    <source>
        <dbReference type="ARBA" id="ARBA00004141"/>
    </source>
</evidence>
<proteinExistence type="inferred from homology"/>